<reference evidence="9" key="2">
    <citation type="submission" date="2018-05" db="EMBL/GenBank/DDBJ databases">
        <title>OgluRS3 (Oryza glumaepatula Reference Sequence Version 3).</title>
        <authorList>
            <person name="Zhang J."/>
            <person name="Kudrna D."/>
            <person name="Lee S."/>
            <person name="Talag J."/>
            <person name="Welchert J."/>
            <person name="Wing R.A."/>
        </authorList>
    </citation>
    <scope>NUCLEOTIDE SEQUENCE [LARGE SCALE GENOMIC DNA]</scope>
</reference>
<sequence>MRALLSAPLKYSAVTIGSRGSSKIVHMVHLELMGLVVTAAAEAAIGWVVQSILGNFFTGQMQVWTREVGLSEEVEELETEMRSMQMVLAAAESSKIDNGPLAESLDELKELLYDAEDVMDELDYYRLQQQIEGKGSSSASCTNPEGSFVSSSTTSYFQRVSNGMNHNIGLAMRGKKRKSEEEEDQTHSTVLPFEIKHDISKRINEIVNRLRSRGQPVQGVLLLEILRQIAMPKQSQSEPRKSRQTTSLPIEHKVYGRDAERDNIIELLTKGKSGDLGVLPKVGVGGVGKTTLARFVYHDQRIKDHFDLRMWVCVSDNFNEKNLTHEMLELVCKDRQGYKNIISLDVLQKTLWDKIRRKRFLLVLDDMWEDRDRSGWDKLLAPLKYNEANGCMILATTRMASVARMIGTVSKVEVYGLDETEFWLLFKAWAFFGTENQERNPTLQSIGKHIAKALKGNPLAARSVGALLNRNVSFEHWRKVQYRWKSLLEHDDDILAILNFSYEFLPVHLKHCFSYCSLFPKDHKFTGENLVHAWISQNYVKFECHTKRLEETGKQYLDNLVDWGFFEEVESHYVMHDLMHDLAEKVS</sequence>
<evidence type="ECO:0000256" key="4">
    <source>
        <dbReference type="ARBA" id="ARBA00022741"/>
    </source>
</evidence>
<evidence type="ECO:0000256" key="2">
    <source>
        <dbReference type="ARBA" id="ARBA00022614"/>
    </source>
</evidence>
<organism evidence="9">
    <name type="scientific">Oryza glumipatula</name>
    <dbReference type="NCBI Taxonomy" id="40148"/>
    <lineage>
        <taxon>Eukaryota</taxon>
        <taxon>Viridiplantae</taxon>
        <taxon>Streptophyta</taxon>
        <taxon>Embryophyta</taxon>
        <taxon>Tracheophyta</taxon>
        <taxon>Spermatophyta</taxon>
        <taxon>Magnoliopsida</taxon>
        <taxon>Liliopsida</taxon>
        <taxon>Poales</taxon>
        <taxon>Poaceae</taxon>
        <taxon>BOP clade</taxon>
        <taxon>Oryzoideae</taxon>
        <taxon>Oryzeae</taxon>
        <taxon>Oryzinae</taxon>
        <taxon>Oryza</taxon>
    </lineage>
</organism>
<feature type="domain" description="Disease resistance protein winged helix" evidence="8">
    <location>
        <begin position="518"/>
        <end position="583"/>
    </location>
</feature>
<dbReference type="InterPro" id="IPR002182">
    <property type="entry name" value="NB-ARC"/>
</dbReference>
<dbReference type="InterPro" id="IPR027417">
    <property type="entry name" value="P-loop_NTPase"/>
</dbReference>
<comment type="similarity">
    <text evidence="1">Belongs to the disease resistance NB-LRR family.</text>
</comment>
<dbReference type="Pfam" id="PF00931">
    <property type="entry name" value="NB-ARC"/>
    <property type="match status" value="1"/>
</dbReference>
<dbReference type="PANTHER" id="PTHR23155:SF1149">
    <property type="entry name" value="OS04G0620950 PROTEIN"/>
    <property type="match status" value="1"/>
</dbReference>
<dbReference type="SUPFAM" id="SSF52540">
    <property type="entry name" value="P-loop containing nucleoside triphosphate hydrolases"/>
    <property type="match status" value="1"/>
</dbReference>
<dbReference type="GO" id="GO:0098542">
    <property type="term" value="P:defense response to other organism"/>
    <property type="evidence" value="ECO:0007669"/>
    <property type="project" value="TreeGrafter"/>
</dbReference>
<keyword evidence="10" id="KW-1185">Reference proteome</keyword>
<dbReference type="Gene3D" id="1.10.10.10">
    <property type="entry name" value="Winged helix-like DNA-binding domain superfamily/Winged helix DNA-binding domain"/>
    <property type="match status" value="1"/>
</dbReference>
<reference evidence="9" key="1">
    <citation type="submission" date="2015-04" db="UniProtKB">
        <authorList>
            <consortium name="EnsemblPlants"/>
        </authorList>
    </citation>
    <scope>IDENTIFICATION</scope>
</reference>
<feature type="domain" description="NB-ARC" evidence="6">
    <location>
        <begin position="260"/>
        <end position="431"/>
    </location>
</feature>
<dbReference type="Gene3D" id="1.10.8.430">
    <property type="entry name" value="Helical domain of apoptotic protease-activating factors"/>
    <property type="match status" value="1"/>
</dbReference>
<evidence type="ECO:0008006" key="11">
    <source>
        <dbReference type="Google" id="ProtNLM"/>
    </source>
</evidence>
<dbReference type="EnsemblPlants" id="OGLUM02G01240.1">
    <property type="protein sequence ID" value="OGLUM02G01240.1"/>
    <property type="gene ID" value="OGLUM02G01240"/>
</dbReference>
<dbReference type="Gene3D" id="1.20.5.4130">
    <property type="match status" value="1"/>
</dbReference>
<evidence type="ECO:0000313" key="10">
    <source>
        <dbReference type="Proteomes" id="UP000026961"/>
    </source>
</evidence>
<dbReference type="PRINTS" id="PR00364">
    <property type="entry name" value="DISEASERSIST"/>
</dbReference>
<dbReference type="Pfam" id="PF18052">
    <property type="entry name" value="Rx_N"/>
    <property type="match status" value="1"/>
</dbReference>
<dbReference type="eggNOG" id="KOG4658">
    <property type="taxonomic scope" value="Eukaryota"/>
</dbReference>
<keyword evidence="4" id="KW-0547">Nucleotide-binding</keyword>
<evidence type="ECO:0000256" key="5">
    <source>
        <dbReference type="ARBA" id="ARBA00022821"/>
    </source>
</evidence>
<dbReference type="Gramene" id="OGLUM02G01240.1">
    <property type="protein sequence ID" value="OGLUM02G01240.1"/>
    <property type="gene ID" value="OGLUM02G01240"/>
</dbReference>
<dbReference type="AlphaFoldDB" id="A0A0D9YLE0"/>
<evidence type="ECO:0000313" key="9">
    <source>
        <dbReference type="EnsemblPlants" id="OGLUM02G01240.1"/>
    </source>
</evidence>
<dbReference type="InterPro" id="IPR036388">
    <property type="entry name" value="WH-like_DNA-bd_sf"/>
</dbReference>
<feature type="domain" description="Disease resistance N-terminal" evidence="7">
    <location>
        <begin position="49"/>
        <end position="136"/>
    </location>
</feature>
<evidence type="ECO:0000256" key="1">
    <source>
        <dbReference type="ARBA" id="ARBA00008894"/>
    </source>
</evidence>
<evidence type="ECO:0000259" key="7">
    <source>
        <dbReference type="Pfam" id="PF18052"/>
    </source>
</evidence>
<protein>
    <recommendedName>
        <fullName evidence="11">NB-ARC domain-containing protein</fullName>
    </recommendedName>
</protein>
<dbReference type="InterPro" id="IPR058922">
    <property type="entry name" value="WHD_DRP"/>
</dbReference>
<dbReference type="PANTHER" id="PTHR23155">
    <property type="entry name" value="DISEASE RESISTANCE PROTEIN RP"/>
    <property type="match status" value="1"/>
</dbReference>
<dbReference type="STRING" id="40148.A0A0D9YLE0"/>
<dbReference type="Gene3D" id="3.40.50.300">
    <property type="entry name" value="P-loop containing nucleotide triphosphate hydrolases"/>
    <property type="match status" value="1"/>
</dbReference>
<dbReference type="InterPro" id="IPR041118">
    <property type="entry name" value="Rx_N"/>
</dbReference>
<evidence type="ECO:0000259" key="6">
    <source>
        <dbReference type="Pfam" id="PF00931"/>
    </source>
</evidence>
<dbReference type="InterPro" id="IPR042197">
    <property type="entry name" value="Apaf_helical"/>
</dbReference>
<dbReference type="HOGENOM" id="CLU_000837_8_1_1"/>
<accession>A0A0D9YLE0</accession>
<dbReference type="InterPro" id="IPR044974">
    <property type="entry name" value="Disease_R_plants"/>
</dbReference>
<keyword evidence="2" id="KW-0433">Leucine-rich repeat</keyword>
<evidence type="ECO:0000256" key="3">
    <source>
        <dbReference type="ARBA" id="ARBA00022737"/>
    </source>
</evidence>
<dbReference type="Pfam" id="PF23559">
    <property type="entry name" value="WHD_DRP"/>
    <property type="match status" value="1"/>
</dbReference>
<keyword evidence="3" id="KW-0677">Repeat</keyword>
<evidence type="ECO:0000259" key="8">
    <source>
        <dbReference type="Pfam" id="PF23559"/>
    </source>
</evidence>
<dbReference type="Proteomes" id="UP000026961">
    <property type="component" value="Chromosome 2"/>
</dbReference>
<name>A0A0D9YLE0_9ORYZ</name>
<dbReference type="GO" id="GO:0043531">
    <property type="term" value="F:ADP binding"/>
    <property type="evidence" value="ECO:0007669"/>
    <property type="project" value="InterPro"/>
</dbReference>
<keyword evidence="5" id="KW-0611">Plant defense</keyword>
<proteinExistence type="inferred from homology"/>